<keyword evidence="4 9" id="KW-0812">Transmembrane</keyword>
<name>A0A444YVM2_ARAHY</name>
<dbReference type="AlphaFoldDB" id="A0A444YVM2"/>
<keyword evidence="7 9" id="KW-0472">Membrane</keyword>
<evidence type="ECO:0000256" key="5">
    <source>
        <dbReference type="ARBA" id="ARBA00022970"/>
    </source>
</evidence>
<dbReference type="Gramene" id="arahy.Tifrunner.gnm2.ann2.Ah16g498300.1">
    <property type="protein sequence ID" value="arahy.Tifrunner.gnm2.ann2.Ah16g498300.1-CDS-1"/>
    <property type="gene ID" value="arahy.Tifrunner.gnm2.ann2.Ah16g498300"/>
</dbReference>
<accession>A0A444YVM2</accession>
<feature type="region of interest" description="Disordered" evidence="8">
    <location>
        <begin position="1"/>
        <end position="25"/>
    </location>
</feature>
<evidence type="ECO:0000256" key="7">
    <source>
        <dbReference type="ARBA" id="ARBA00023136"/>
    </source>
</evidence>
<evidence type="ECO:0000256" key="2">
    <source>
        <dbReference type="ARBA" id="ARBA00009977"/>
    </source>
</evidence>
<proteinExistence type="inferred from homology"/>
<reference evidence="10 11" key="1">
    <citation type="submission" date="2019-01" db="EMBL/GenBank/DDBJ databases">
        <title>Sequencing of cultivated peanut Arachis hypogaea provides insights into genome evolution and oil improvement.</title>
        <authorList>
            <person name="Chen X."/>
        </authorList>
    </citation>
    <scope>NUCLEOTIDE SEQUENCE [LARGE SCALE GENOMIC DNA]</scope>
    <source>
        <strain evidence="11">cv. Fuhuasheng</strain>
        <tissue evidence="10">Leaves</tissue>
    </source>
</reference>
<dbReference type="PANTHER" id="PTHR33228">
    <property type="entry name" value="PROTEIN GLUTAMINE DUMPER 4-RELATED"/>
    <property type="match status" value="1"/>
</dbReference>
<keyword evidence="5" id="KW-0029">Amino-acid transport</keyword>
<gene>
    <name evidence="10" type="ORF">Ahy_B06g085754</name>
</gene>
<evidence type="ECO:0000256" key="9">
    <source>
        <dbReference type="SAM" id="Phobius"/>
    </source>
</evidence>
<comment type="subcellular location">
    <subcellularLocation>
        <location evidence="1">Membrane</location>
        <topology evidence="1">Single-pass membrane protein</topology>
    </subcellularLocation>
</comment>
<keyword evidence="3" id="KW-0813">Transport</keyword>
<feature type="transmembrane region" description="Helical" evidence="9">
    <location>
        <begin position="43"/>
        <end position="68"/>
    </location>
</feature>
<dbReference type="GO" id="GO:0016020">
    <property type="term" value="C:membrane"/>
    <property type="evidence" value="ECO:0007669"/>
    <property type="project" value="UniProtKB-SubCell"/>
</dbReference>
<keyword evidence="11" id="KW-1185">Reference proteome</keyword>
<protein>
    <recommendedName>
        <fullName evidence="12">Protein GLUTAMINE DUMPER</fullName>
    </recommendedName>
</protein>
<evidence type="ECO:0000256" key="4">
    <source>
        <dbReference type="ARBA" id="ARBA00022692"/>
    </source>
</evidence>
<comment type="similarity">
    <text evidence="2">Belongs to the GLUTAMINE DUMPER 1 (TC 9.B.60) family.</text>
</comment>
<dbReference type="EMBL" id="SDMP01000016">
    <property type="protein sequence ID" value="RYR05934.1"/>
    <property type="molecule type" value="Genomic_DNA"/>
</dbReference>
<dbReference type="PANTHER" id="PTHR33228:SF49">
    <property type="entry name" value="PROTEIN GLUTAMINE DUMPER 5"/>
    <property type="match status" value="1"/>
</dbReference>
<evidence type="ECO:0000256" key="6">
    <source>
        <dbReference type="ARBA" id="ARBA00022989"/>
    </source>
</evidence>
<evidence type="ECO:0000256" key="1">
    <source>
        <dbReference type="ARBA" id="ARBA00004167"/>
    </source>
</evidence>
<evidence type="ECO:0000256" key="3">
    <source>
        <dbReference type="ARBA" id="ARBA00022448"/>
    </source>
</evidence>
<dbReference type="InterPro" id="IPR040359">
    <property type="entry name" value="GDU"/>
</dbReference>
<evidence type="ECO:0000313" key="10">
    <source>
        <dbReference type="EMBL" id="RYR05934.1"/>
    </source>
</evidence>
<dbReference type="STRING" id="3818.A0A444YVM2"/>
<organism evidence="10 11">
    <name type="scientific">Arachis hypogaea</name>
    <name type="common">Peanut</name>
    <dbReference type="NCBI Taxonomy" id="3818"/>
    <lineage>
        <taxon>Eukaryota</taxon>
        <taxon>Viridiplantae</taxon>
        <taxon>Streptophyta</taxon>
        <taxon>Embryophyta</taxon>
        <taxon>Tracheophyta</taxon>
        <taxon>Spermatophyta</taxon>
        <taxon>Magnoliopsida</taxon>
        <taxon>eudicotyledons</taxon>
        <taxon>Gunneridae</taxon>
        <taxon>Pentapetalae</taxon>
        <taxon>rosids</taxon>
        <taxon>fabids</taxon>
        <taxon>Fabales</taxon>
        <taxon>Fabaceae</taxon>
        <taxon>Papilionoideae</taxon>
        <taxon>50 kb inversion clade</taxon>
        <taxon>dalbergioids sensu lato</taxon>
        <taxon>Dalbergieae</taxon>
        <taxon>Pterocarpus clade</taxon>
        <taxon>Arachis</taxon>
    </lineage>
</organism>
<keyword evidence="6 9" id="KW-1133">Transmembrane helix</keyword>
<dbReference type="OrthoDB" id="1930784at2759"/>
<dbReference type="GO" id="GO:0006865">
    <property type="term" value="P:amino acid transport"/>
    <property type="evidence" value="ECO:0007669"/>
    <property type="project" value="UniProtKB-KW"/>
</dbReference>
<sequence>MRPISKTSTTSTTTTTKLAPMATPTKIGNTSNYSSPWHTPIPYLFGGLAAMFGLIFFALLVLACSYYCKLFAQQQQNGDNNNNNVGDLEKDCDETRRNETFKAYEEKVLVIMAGNEKPTFLATPVFPNYGKQLICQDCGSKIEAFDEVSDNVSEKDHIINKDNRVDNVVVHVAAAATTTLPQENQEREQEENQ</sequence>
<dbReference type="Proteomes" id="UP000289738">
    <property type="component" value="Chromosome B06"/>
</dbReference>
<evidence type="ECO:0000256" key="8">
    <source>
        <dbReference type="SAM" id="MobiDB-lite"/>
    </source>
</evidence>
<evidence type="ECO:0000313" key="11">
    <source>
        <dbReference type="Proteomes" id="UP000289738"/>
    </source>
</evidence>
<comment type="caution">
    <text evidence="10">The sequence shown here is derived from an EMBL/GenBank/DDBJ whole genome shotgun (WGS) entry which is preliminary data.</text>
</comment>
<evidence type="ECO:0008006" key="12">
    <source>
        <dbReference type="Google" id="ProtNLM"/>
    </source>
</evidence>
<dbReference type="GO" id="GO:0080143">
    <property type="term" value="P:regulation of amino acid export"/>
    <property type="evidence" value="ECO:0007669"/>
    <property type="project" value="InterPro"/>
</dbReference>
<feature type="compositionally biased region" description="Low complexity" evidence="8">
    <location>
        <begin position="1"/>
        <end position="17"/>
    </location>
</feature>